<evidence type="ECO:0000256" key="1">
    <source>
        <dbReference type="PROSITE-ProRule" id="PRU00047"/>
    </source>
</evidence>
<evidence type="ECO:0000313" key="6">
    <source>
        <dbReference type="Proteomes" id="UP000499080"/>
    </source>
</evidence>
<dbReference type="OrthoDB" id="8122238at2759"/>
<dbReference type="SMART" id="SM00343">
    <property type="entry name" value="ZnF_C2HC"/>
    <property type="match status" value="2"/>
</dbReference>
<feature type="coiled-coil region" evidence="2">
    <location>
        <begin position="76"/>
        <end position="120"/>
    </location>
</feature>
<accession>A0A4Y2QY54</accession>
<dbReference type="Proteomes" id="UP000499080">
    <property type="component" value="Unassembled WGS sequence"/>
</dbReference>
<sequence length="430" mass="48471">MDFQIPDIDSLLKSPPRGEEDIEENQDSPLSGPYEAIAKKTAGALHRIRATLAKAKVNKNNRKGVLDPTISLIAALNEQAAEIATLKAKVSLLETETSKVTDLKAQMAYLKAENEKLKQEDTTKSTEIASLTEQNVLLKAENTMLAQRIAQPTPSSNGHQQEDKKKMTFANALKKQLPKINKKKKFVSLVYPKDDNTSSEETKSTLYSSIAPSKLNIGVKNVKKVQNGGVAVERSSEEQLKKIMNEINSNPTLQGKMEARTPVKKNPKVIVYDVEDSMSKEIFLETFCFQNKVDREKIEAAFNLKSKSQGKCHWVLQTDPTSFRQIMRSKKVFLEWARLSVREFLRPTKCYKCNRFGHISTKCPNQEACPRCGEEGHKRDDCSNDAKCINCSEAAQKFGRNIPSNHETSSQDCESYYRELKALRERTNYA</sequence>
<proteinExistence type="predicted"/>
<keyword evidence="1" id="KW-0863">Zinc-finger</keyword>
<comment type="caution">
    <text evidence="5">The sequence shown here is derived from an EMBL/GenBank/DDBJ whole genome shotgun (WGS) entry which is preliminary data.</text>
</comment>
<protein>
    <recommendedName>
        <fullName evidence="4">CCHC-type domain-containing protein</fullName>
    </recommendedName>
</protein>
<dbReference type="InterPro" id="IPR036875">
    <property type="entry name" value="Znf_CCHC_sf"/>
</dbReference>
<keyword evidence="1" id="KW-0479">Metal-binding</keyword>
<keyword evidence="6" id="KW-1185">Reference proteome</keyword>
<feature type="domain" description="CCHC-type" evidence="4">
    <location>
        <begin position="349"/>
        <end position="365"/>
    </location>
</feature>
<evidence type="ECO:0000256" key="3">
    <source>
        <dbReference type="SAM" id="MobiDB-lite"/>
    </source>
</evidence>
<evidence type="ECO:0000313" key="5">
    <source>
        <dbReference type="EMBL" id="GBN68075.1"/>
    </source>
</evidence>
<keyword evidence="2" id="KW-0175">Coiled coil</keyword>
<dbReference type="Pfam" id="PF00098">
    <property type="entry name" value="zf-CCHC"/>
    <property type="match status" value="1"/>
</dbReference>
<dbReference type="PROSITE" id="PS50158">
    <property type="entry name" value="ZF_CCHC"/>
    <property type="match status" value="2"/>
</dbReference>
<evidence type="ECO:0000259" key="4">
    <source>
        <dbReference type="PROSITE" id="PS50158"/>
    </source>
</evidence>
<dbReference type="AlphaFoldDB" id="A0A4Y2QY54"/>
<dbReference type="Gene3D" id="4.10.60.10">
    <property type="entry name" value="Zinc finger, CCHC-type"/>
    <property type="match status" value="1"/>
</dbReference>
<organism evidence="5 6">
    <name type="scientific">Araneus ventricosus</name>
    <name type="common">Orbweaver spider</name>
    <name type="synonym">Epeira ventricosa</name>
    <dbReference type="NCBI Taxonomy" id="182803"/>
    <lineage>
        <taxon>Eukaryota</taxon>
        <taxon>Metazoa</taxon>
        <taxon>Ecdysozoa</taxon>
        <taxon>Arthropoda</taxon>
        <taxon>Chelicerata</taxon>
        <taxon>Arachnida</taxon>
        <taxon>Araneae</taxon>
        <taxon>Araneomorphae</taxon>
        <taxon>Entelegynae</taxon>
        <taxon>Araneoidea</taxon>
        <taxon>Araneidae</taxon>
        <taxon>Araneus</taxon>
    </lineage>
</organism>
<keyword evidence="1" id="KW-0862">Zinc</keyword>
<feature type="region of interest" description="Disordered" evidence="3">
    <location>
        <begin position="1"/>
        <end position="33"/>
    </location>
</feature>
<dbReference type="SUPFAM" id="SSF57756">
    <property type="entry name" value="Retrovirus zinc finger-like domains"/>
    <property type="match status" value="1"/>
</dbReference>
<reference evidence="5 6" key="1">
    <citation type="journal article" date="2019" name="Sci. Rep.">
        <title>Orb-weaving spider Araneus ventricosus genome elucidates the spidroin gene catalogue.</title>
        <authorList>
            <person name="Kono N."/>
            <person name="Nakamura H."/>
            <person name="Ohtoshi R."/>
            <person name="Moran D.A.P."/>
            <person name="Shinohara A."/>
            <person name="Yoshida Y."/>
            <person name="Fujiwara M."/>
            <person name="Mori M."/>
            <person name="Tomita M."/>
            <person name="Arakawa K."/>
        </authorList>
    </citation>
    <scope>NUCLEOTIDE SEQUENCE [LARGE SCALE GENOMIC DNA]</scope>
</reference>
<dbReference type="EMBL" id="BGPR01015122">
    <property type="protein sequence ID" value="GBN68075.1"/>
    <property type="molecule type" value="Genomic_DNA"/>
</dbReference>
<evidence type="ECO:0000256" key="2">
    <source>
        <dbReference type="SAM" id="Coils"/>
    </source>
</evidence>
<dbReference type="GO" id="GO:0008270">
    <property type="term" value="F:zinc ion binding"/>
    <property type="evidence" value="ECO:0007669"/>
    <property type="project" value="UniProtKB-KW"/>
</dbReference>
<feature type="domain" description="CCHC-type" evidence="4">
    <location>
        <begin position="369"/>
        <end position="384"/>
    </location>
</feature>
<name>A0A4Y2QY54_ARAVE</name>
<dbReference type="GO" id="GO:0003676">
    <property type="term" value="F:nucleic acid binding"/>
    <property type="evidence" value="ECO:0007669"/>
    <property type="project" value="InterPro"/>
</dbReference>
<gene>
    <name evidence="5" type="ORF">AVEN_275503_1</name>
</gene>
<dbReference type="InterPro" id="IPR001878">
    <property type="entry name" value="Znf_CCHC"/>
</dbReference>